<dbReference type="InterPro" id="IPR001343">
    <property type="entry name" value="Hemolysn_Ca-bd"/>
</dbReference>
<dbReference type="GO" id="GO:0005509">
    <property type="term" value="F:calcium ion binding"/>
    <property type="evidence" value="ECO:0007669"/>
    <property type="project" value="InterPro"/>
</dbReference>
<keyword evidence="6" id="KW-1185">Reference proteome</keyword>
<dbReference type="PROSITE" id="PS00330">
    <property type="entry name" value="HEMOLYSIN_CALCIUM"/>
    <property type="match status" value="2"/>
</dbReference>
<protein>
    <submittedName>
        <fullName evidence="5">RTX toxin</fullName>
    </submittedName>
</protein>
<evidence type="ECO:0000256" key="2">
    <source>
        <dbReference type="ARBA" id="ARBA00022525"/>
    </source>
</evidence>
<dbReference type="InterPro" id="IPR050557">
    <property type="entry name" value="RTX_toxin/Mannuronan_C5-epim"/>
</dbReference>
<dbReference type="AlphaFoldDB" id="A0A017HLX1"/>
<evidence type="ECO:0000313" key="5">
    <source>
        <dbReference type="EMBL" id="EYD75482.1"/>
    </source>
</evidence>
<dbReference type="InterPro" id="IPR018511">
    <property type="entry name" value="Hemolysin-typ_Ca-bd_CS"/>
</dbReference>
<feature type="region of interest" description="Disordered" evidence="3">
    <location>
        <begin position="210"/>
        <end position="259"/>
    </location>
</feature>
<evidence type="ECO:0000256" key="1">
    <source>
        <dbReference type="ARBA" id="ARBA00004613"/>
    </source>
</evidence>
<dbReference type="InterPro" id="IPR007280">
    <property type="entry name" value="Peptidase_C_arc/bac"/>
</dbReference>
<dbReference type="STRING" id="442562.Rumeso_02965"/>
<dbReference type="Gene3D" id="2.150.10.10">
    <property type="entry name" value="Serralysin-like metalloprotease, C-terminal"/>
    <property type="match status" value="2"/>
</dbReference>
<dbReference type="PANTHER" id="PTHR38340:SF1">
    <property type="entry name" value="S-LAYER PROTEIN"/>
    <property type="match status" value="1"/>
</dbReference>
<dbReference type="Pfam" id="PF04151">
    <property type="entry name" value="PPC"/>
    <property type="match status" value="1"/>
</dbReference>
<sequence>MPLTFSFDASTLTSAGYLDRADLTTGSYPGLDYPTYFSGVAPSQSIATSGGVDVFAMTLVAGGTYKFDIDSGVIDLELDIIDQTGLRVGGSDNYGTSIDPFLSLTASRTGTYFVAVHHAANDYVDGSFRFEGTPGPTGAYSFAVSTPTLPTYNYTLTNLSDSKSYSDNSQTVRALGGNDSVWLNGGNDIGLGGDGADTVYGGIGSDELSGAAGQDRLDGDAGDDVLRGGADSDRLDGGSDRDSLQGGSGNDVLSGGSGNDILWGESGGDTLYGGDGNDVLRGGDGLDVMYGGAGVDTFHFLPGEAPANDYATEDRIEDFQIGDVIDLSDLAWGVLSWRGTLGFTAANQVRIVELSSGYTDVRVNLDADSTAELEVLVKPVGGFHLIQDDFIL</sequence>
<feature type="domain" description="Peptidase C-terminal archaeal/bacterial" evidence="4">
    <location>
        <begin position="52"/>
        <end position="117"/>
    </location>
</feature>
<dbReference type="OrthoDB" id="7818554at2"/>
<dbReference type="Gene3D" id="2.60.120.380">
    <property type="match status" value="1"/>
</dbReference>
<accession>A0A017HLX1</accession>
<dbReference type="HOGENOM" id="CLU_709572_0_0_5"/>
<dbReference type="PRINTS" id="PR00313">
    <property type="entry name" value="CABNDNGRPT"/>
</dbReference>
<name>A0A017HLX1_9RHOB</name>
<dbReference type="PANTHER" id="PTHR38340">
    <property type="entry name" value="S-LAYER PROTEIN"/>
    <property type="match status" value="1"/>
</dbReference>
<dbReference type="RefSeq" id="WP_051521314.1">
    <property type="nucleotide sequence ID" value="NZ_KK088578.1"/>
</dbReference>
<evidence type="ECO:0000259" key="4">
    <source>
        <dbReference type="Pfam" id="PF04151"/>
    </source>
</evidence>
<dbReference type="EMBL" id="AOSK01000080">
    <property type="protein sequence ID" value="EYD75482.1"/>
    <property type="molecule type" value="Genomic_DNA"/>
</dbReference>
<dbReference type="Pfam" id="PF00353">
    <property type="entry name" value="HemolysinCabind"/>
    <property type="match status" value="2"/>
</dbReference>
<keyword evidence="2" id="KW-0964">Secreted</keyword>
<evidence type="ECO:0000256" key="3">
    <source>
        <dbReference type="SAM" id="MobiDB-lite"/>
    </source>
</evidence>
<dbReference type="GO" id="GO:0005576">
    <property type="term" value="C:extracellular region"/>
    <property type="evidence" value="ECO:0007669"/>
    <property type="project" value="UniProtKB-SubCell"/>
</dbReference>
<proteinExistence type="predicted"/>
<comment type="subcellular location">
    <subcellularLocation>
        <location evidence="1">Secreted</location>
    </subcellularLocation>
</comment>
<dbReference type="InterPro" id="IPR011049">
    <property type="entry name" value="Serralysin-like_metalloprot_C"/>
</dbReference>
<dbReference type="Proteomes" id="UP000019666">
    <property type="component" value="Unassembled WGS sequence"/>
</dbReference>
<gene>
    <name evidence="5" type="ORF">Rumeso_02965</name>
</gene>
<comment type="caution">
    <text evidence="5">The sequence shown here is derived from an EMBL/GenBank/DDBJ whole genome shotgun (WGS) entry which is preliminary data.</text>
</comment>
<dbReference type="SUPFAM" id="SSF51120">
    <property type="entry name" value="beta-Roll"/>
    <property type="match status" value="2"/>
</dbReference>
<organism evidence="5 6">
    <name type="scientific">Rubellimicrobium mesophilum DSM 19309</name>
    <dbReference type="NCBI Taxonomy" id="442562"/>
    <lineage>
        <taxon>Bacteria</taxon>
        <taxon>Pseudomonadati</taxon>
        <taxon>Pseudomonadota</taxon>
        <taxon>Alphaproteobacteria</taxon>
        <taxon>Rhodobacterales</taxon>
        <taxon>Roseobacteraceae</taxon>
        <taxon>Rubellimicrobium</taxon>
    </lineage>
</organism>
<feature type="compositionally biased region" description="Basic and acidic residues" evidence="3">
    <location>
        <begin position="215"/>
        <end position="243"/>
    </location>
</feature>
<reference evidence="5 6" key="1">
    <citation type="submission" date="2013-02" db="EMBL/GenBank/DDBJ databases">
        <authorList>
            <person name="Fiebig A."/>
            <person name="Goeker M."/>
            <person name="Klenk H.-P.P."/>
        </authorList>
    </citation>
    <scope>NUCLEOTIDE SEQUENCE [LARGE SCALE GENOMIC DNA]</scope>
    <source>
        <strain evidence="5 6">DSM 19309</strain>
    </source>
</reference>
<evidence type="ECO:0000313" key="6">
    <source>
        <dbReference type="Proteomes" id="UP000019666"/>
    </source>
</evidence>